<protein>
    <submittedName>
        <fullName evidence="1">Uncharacterized protein</fullName>
    </submittedName>
</protein>
<proteinExistence type="predicted"/>
<keyword evidence="2" id="KW-1185">Reference proteome</keyword>
<dbReference type="AlphaFoldDB" id="A0A8X6M236"/>
<dbReference type="Proteomes" id="UP000887116">
    <property type="component" value="Unassembled WGS sequence"/>
</dbReference>
<evidence type="ECO:0000313" key="1">
    <source>
        <dbReference type="EMBL" id="GFR29137.1"/>
    </source>
</evidence>
<evidence type="ECO:0000313" key="2">
    <source>
        <dbReference type="Proteomes" id="UP000887116"/>
    </source>
</evidence>
<accession>A0A8X6M236</accession>
<reference evidence="1" key="1">
    <citation type="submission" date="2020-07" db="EMBL/GenBank/DDBJ databases">
        <title>Multicomponent nature underlies the extraordinary mechanical properties of spider dragline silk.</title>
        <authorList>
            <person name="Kono N."/>
            <person name="Nakamura H."/>
            <person name="Mori M."/>
            <person name="Yoshida Y."/>
            <person name="Ohtoshi R."/>
            <person name="Malay A.D."/>
            <person name="Moran D.A.P."/>
            <person name="Tomita M."/>
            <person name="Numata K."/>
            <person name="Arakawa K."/>
        </authorList>
    </citation>
    <scope>NUCLEOTIDE SEQUENCE</scope>
</reference>
<dbReference type="EMBL" id="BMAO01039135">
    <property type="protein sequence ID" value="GFR29137.1"/>
    <property type="molecule type" value="Genomic_DNA"/>
</dbReference>
<organism evidence="1 2">
    <name type="scientific">Trichonephila clavata</name>
    <name type="common">Joro spider</name>
    <name type="synonym">Nephila clavata</name>
    <dbReference type="NCBI Taxonomy" id="2740835"/>
    <lineage>
        <taxon>Eukaryota</taxon>
        <taxon>Metazoa</taxon>
        <taxon>Ecdysozoa</taxon>
        <taxon>Arthropoda</taxon>
        <taxon>Chelicerata</taxon>
        <taxon>Arachnida</taxon>
        <taxon>Araneae</taxon>
        <taxon>Araneomorphae</taxon>
        <taxon>Entelegynae</taxon>
        <taxon>Araneoidea</taxon>
        <taxon>Nephilidae</taxon>
        <taxon>Trichonephila</taxon>
    </lineage>
</organism>
<name>A0A8X6M236_TRICU</name>
<sequence>MGLHQLHGILHLQDFPETLVSENGEIFVGLVHYGEKNRYVCPQRGTINSIQELKIFLGQGSIQQLFSCQQQFSYDSFSRVHLWS</sequence>
<gene>
    <name evidence="1" type="ORF">TNCT_300391</name>
</gene>
<comment type="caution">
    <text evidence="1">The sequence shown here is derived from an EMBL/GenBank/DDBJ whole genome shotgun (WGS) entry which is preliminary data.</text>
</comment>